<sequence length="39" mass="3991">MTGAAIPVEDGVTVGDPVNHLQDILDARAAAMMVEDAPV</sequence>
<name>A0A031K692_9SPHN</name>
<dbReference type="EMBL" id="JFYZ01000001">
    <property type="protein sequence ID" value="EZP84528.1"/>
    <property type="molecule type" value="Genomic_DNA"/>
</dbReference>
<evidence type="ECO:0000313" key="2">
    <source>
        <dbReference type="Proteomes" id="UP000024329"/>
    </source>
</evidence>
<protein>
    <submittedName>
        <fullName evidence="1">Oxidoreductase, short chain dehydrogenase/reductase</fullName>
    </submittedName>
</protein>
<dbReference type="AlphaFoldDB" id="A0A031K692"/>
<gene>
    <name evidence="1" type="ORF">BV97_00283</name>
</gene>
<comment type="caution">
    <text evidence="1">The sequence shown here is derived from an EMBL/GenBank/DDBJ whole genome shotgun (WGS) entry which is preliminary data.</text>
</comment>
<organism evidence="1 2">
    <name type="scientific">Novosphingobium resinovorum</name>
    <dbReference type="NCBI Taxonomy" id="158500"/>
    <lineage>
        <taxon>Bacteria</taxon>
        <taxon>Pseudomonadati</taxon>
        <taxon>Pseudomonadota</taxon>
        <taxon>Alphaproteobacteria</taxon>
        <taxon>Sphingomonadales</taxon>
        <taxon>Sphingomonadaceae</taxon>
        <taxon>Novosphingobium</taxon>
    </lineage>
</organism>
<proteinExistence type="predicted"/>
<evidence type="ECO:0000313" key="1">
    <source>
        <dbReference type="EMBL" id="EZP84528.1"/>
    </source>
</evidence>
<reference evidence="1 2" key="1">
    <citation type="submission" date="2014-03" db="EMBL/GenBank/DDBJ databases">
        <title>Whole genome sequence of Novosphingobium resinovorum KF1.</title>
        <authorList>
            <person name="Gan H.M."/>
            <person name="Gan H.Y."/>
            <person name="Chew T.H."/>
            <person name="Savka M.A."/>
        </authorList>
    </citation>
    <scope>NUCLEOTIDE SEQUENCE [LARGE SCALE GENOMIC DNA]</scope>
    <source>
        <strain evidence="1 2">KF1</strain>
    </source>
</reference>
<dbReference type="Proteomes" id="UP000024329">
    <property type="component" value="Unassembled WGS sequence"/>
</dbReference>
<accession>A0A031K692</accession>
<dbReference type="PATRIC" id="fig|158500.4.peg.291"/>